<name>A0A1I7MPV0_9MICC</name>
<reference evidence="3 4" key="1">
    <citation type="submission" date="2016-10" db="EMBL/GenBank/DDBJ databases">
        <authorList>
            <person name="de Groot N.N."/>
        </authorList>
    </citation>
    <scope>NUCLEOTIDE SEQUENCE [LARGE SCALE GENOMIC DNA]</scope>
    <source>
        <strain evidence="3 4">CGMCC 1.7054</strain>
    </source>
</reference>
<dbReference type="InterPro" id="IPR026004">
    <property type="entry name" value="Septum_form"/>
</dbReference>
<feature type="region of interest" description="Disordered" evidence="1">
    <location>
        <begin position="159"/>
        <end position="179"/>
    </location>
</feature>
<keyword evidence="4" id="KW-1185">Reference proteome</keyword>
<feature type="domain" description="Septum formation-related" evidence="2">
    <location>
        <begin position="40"/>
        <end position="153"/>
    </location>
</feature>
<feature type="compositionally biased region" description="Acidic residues" evidence="1">
    <location>
        <begin position="168"/>
        <end position="179"/>
    </location>
</feature>
<accession>A0A1I7MPV0</accession>
<dbReference type="Pfam" id="PF13845">
    <property type="entry name" value="Septum_form"/>
    <property type="match status" value="1"/>
</dbReference>
<evidence type="ECO:0000313" key="3">
    <source>
        <dbReference type="EMBL" id="SFV23953.1"/>
    </source>
</evidence>
<organism evidence="3 4">
    <name type="scientific">Micrococcus terreus</name>
    <dbReference type="NCBI Taxonomy" id="574650"/>
    <lineage>
        <taxon>Bacteria</taxon>
        <taxon>Bacillati</taxon>
        <taxon>Actinomycetota</taxon>
        <taxon>Actinomycetes</taxon>
        <taxon>Micrococcales</taxon>
        <taxon>Micrococcaceae</taxon>
        <taxon>Micrococcus</taxon>
    </lineage>
</organism>
<proteinExistence type="predicted"/>
<sequence length="179" mass="19122">MALGLAGCSGIPVPEAVDDAARGYGLQLDADRKYPTDLNPGDCMEEPPEGEIMALRVIDCSEEHGSEMVHHATVPAQDGGYPEDDSPVWMGVDDECIQAYDDYLGEDFMSSAWDFGVIAPDELTWESGDQTAQCLLLHVEARTWSGSPRTGDVELLEMFGSGTSGDTGEGEPDEDSASA</sequence>
<dbReference type="AlphaFoldDB" id="A0A1I7MPV0"/>
<evidence type="ECO:0000313" key="4">
    <source>
        <dbReference type="Proteomes" id="UP000198881"/>
    </source>
</evidence>
<dbReference type="Proteomes" id="UP000198881">
    <property type="component" value="Unassembled WGS sequence"/>
</dbReference>
<dbReference type="STRING" id="574650.SAMN04487966_10935"/>
<protein>
    <submittedName>
        <fullName evidence="3">Septum formation</fullName>
    </submittedName>
</protein>
<dbReference type="EMBL" id="FPCG01000009">
    <property type="protein sequence ID" value="SFV23953.1"/>
    <property type="molecule type" value="Genomic_DNA"/>
</dbReference>
<evidence type="ECO:0000256" key="1">
    <source>
        <dbReference type="SAM" id="MobiDB-lite"/>
    </source>
</evidence>
<evidence type="ECO:0000259" key="2">
    <source>
        <dbReference type="Pfam" id="PF13845"/>
    </source>
</evidence>
<gene>
    <name evidence="3" type="ORF">SAMN04487966_10935</name>
</gene>